<dbReference type="SUPFAM" id="SSF53720">
    <property type="entry name" value="ALDH-like"/>
    <property type="match status" value="1"/>
</dbReference>
<dbReference type="PROSITE" id="PS00070">
    <property type="entry name" value="ALDEHYDE_DEHYDR_CYS"/>
    <property type="match status" value="1"/>
</dbReference>
<accession>A0A6H9SR31</accession>
<evidence type="ECO:0000313" key="7">
    <source>
        <dbReference type="EMBL" id="VWB92148.1"/>
    </source>
</evidence>
<dbReference type="OrthoDB" id="6187633at2"/>
<dbReference type="GO" id="GO:0004029">
    <property type="term" value="F:aldehyde dehydrogenase (NAD+) activity"/>
    <property type="evidence" value="ECO:0007669"/>
    <property type="project" value="UniProtKB-EC"/>
</dbReference>
<evidence type="ECO:0000313" key="9">
    <source>
        <dbReference type="Proteomes" id="UP000494222"/>
    </source>
</evidence>
<keyword evidence="2" id="KW-0560">Oxidoreductase</keyword>
<comment type="similarity">
    <text evidence="1">Belongs to the aldehyde dehydrogenase family.</text>
</comment>
<proteinExistence type="inferred from homology"/>
<dbReference type="Pfam" id="PF00171">
    <property type="entry name" value="Aldedh"/>
    <property type="match status" value="1"/>
</dbReference>
<dbReference type="InterPro" id="IPR015590">
    <property type="entry name" value="Aldehyde_DH_dom"/>
</dbReference>
<comment type="catalytic activity">
    <reaction evidence="4">
        <text>an aldehyde + NAD(+) + H2O = a carboxylate + NADH + 2 H(+)</text>
        <dbReference type="Rhea" id="RHEA:16185"/>
        <dbReference type="ChEBI" id="CHEBI:15377"/>
        <dbReference type="ChEBI" id="CHEBI:15378"/>
        <dbReference type="ChEBI" id="CHEBI:17478"/>
        <dbReference type="ChEBI" id="CHEBI:29067"/>
        <dbReference type="ChEBI" id="CHEBI:57540"/>
        <dbReference type="ChEBI" id="CHEBI:57945"/>
        <dbReference type="EC" id="1.2.1.3"/>
    </reaction>
</comment>
<dbReference type="EMBL" id="VZOJ01000021">
    <property type="protein sequence ID" value="KAB0642708.1"/>
    <property type="molecule type" value="Genomic_DNA"/>
</dbReference>
<name>A0A6H9SR31_9BURK</name>
<dbReference type="AlphaFoldDB" id="A0A6H9SR31"/>
<dbReference type="PANTHER" id="PTHR42804">
    <property type="entry name" value="ALDEHYDE DEHYDROGENASE"/>
    <property type="match status" value="1"/>
</dbReference>
<evidence type="ECO:0000256" key="4">
    <source>
        <dbReference type="ARBA" id="ARBA00049194"/>
    </source>
</evidence>
<feature type="domain" description="Aldehyde dehydrogenase" evidence="5">
    <location>
        <begin position="16"/>
        <end position="469"/>
    </location>
</feature>
<dbReference type="EC" id="1.2.1.3" evidence="3"/>
<evidence type="ECO:0000259" key="5">
    <source>
        <dbReference type="Pfam" id="PF00171"/>
    </source>
</evidence>
<evidence type="ECO:0000313" key="6">
    <source>
        <dbReference type="EMBL" id="KAB0642708.1"/>
    </source>
</evidence>
<dbReference type="EMBL" id="CABVPL010000037">
    <property type="protein sequence ID" value="VWB92148.1"/>
    <property type="molecule type" value="Genomic_DNA"/>
</dbReference>
<dbReference type="Proteomes" id="UP000430232">
    <property type="component" value="Unassembled WGS sequence"/>
</dbReference>
<dbReference type="RefSeq" id="WP_151064243.1">
    <property type="nucleotide sequence ID" value="NZ_CABVPL010000037.1"/>
</dbReference>
<reference evidence="7 9" key="2">
    <citation type="submission" date="2019-09" db="EMBL/GenBank/DDBJ databases">
        <authorList>
            <person name="Depoorter E."/>
        </authorList>
    </citation>
    <scope>NUCLEOTIDE SEQUENCE [LARGE SCALE GENOMIC DNA]</scope>
    <source>
        <strain evidence="7">LMG 24064</strain>
    </source>
</reference>
<evidence type="ECO:0000256" key="2">
    <source>
        <dbReference type="ARBA" id="ARBA00023002"/>
    </source>
</evidence>
<sequence length="472" mass="50320">MRYLDHFYIDGQFVPATHPARRAVINPATLAPVGEIAMGTREDVNAAVAAARRRFPSFSTSSVSTRLAMLRRIETLFIERSEEFARRMTLEMGTPISFSRQAQVAGSLAHIQNGIEILERFEFEKTRGRTTLVMEPVGVCGLITPWNFPILQIVTKLIPALAVGCTVVLKPSEYSPLSALYLAELLHDADLPPGAFNLVNGDGATVGAAIAEHPDLEMVSFTGSTRAGIQVARAAADTVKRVHQELGGNSANLILPGADIDTAVAAGVRAAYRNAGQSCTAPGRMLIHRPQYEQAVARAKATAETLRCGDVFDEGTTLGPVVNQIQFERARALLASAEQEGAIVVTGGLGLPAGVDTGYFIAPTVVAQVTPDMRIAREEIFAPIVSLIAYDTVDEAIEIANDTPYGLAAYVQGDATAASEAAARLRVGQVEINTPPWDSCAPFGGFKQSGNGRECGEAGFEAYLEVKAVIRP</sequence>
<evidence type="ECO:0000313" key="8">
    <source>
        <dbReference type="Proteomes" id="UP000430232"/>
    </source>
</evidence>
<dbReference type="PANTHER" id="PTHR42804:SF1">
    <property type="entry name" value="ALDEHYDE DEHYDROGENASE-RELATED"/>
    <property type="match status" value="1"/>
</dbReference>
<keyword evidence="8" id="KW-1185">Reference proteome</keyword>
<dbReference type="FunFam" id="3.40.605.10:FF:000007">
    <property type="entry name" value="NAD/NADP-dependent betaine aldehyde dehydrogenase"/>
    <property type="match status" value="1"/>
</dbReference>
<dbReference type="Gene3D" id="3.40.605.10">
    <property type="entry name" value="Aldehyde Dehydrogenase, Chain A, domain 1"/>
    <property type="match status" value="1"/>
</dbReference>
<dbReference type="Proteomes" id="UP000494222">
    <property type="component" value="Unassembled WGS sequence"/>
</dbReference>
<dbReference type="InterPro" id="IPR016162">
    <property type="entry name" value="Ald_DH_N"/>
</dbReference>
<protein>
    <recommendedName>
        <fullName evidence="3">aldehyde dehydrogenase (NAD(+))</fullName>
        <ecNumber evidence="3">1.2.1.3</ecNumber>
    </recommendedName>
</protein>
<dbReference type="GeneID" id="99791661"/>
<gene>
    <name evidence="7" type="ORF">BLA24064_04380</name>
    <name evidence="6" type="ORF">F7R21_10440</name>
</gene>
<dbReference type="InterPro" id="IPR016160">
    <property type="entry name" value="Ald_DH_CS_CYS"/>
</dbReference>
<dbReference type="InterPro" id="IPR016163">
    <property type="entry name" value="Ald_DH_C"/>
</dbReference>
<reference evidence="6 8" key="1">
    <citation type="submission" date="2019-09" db="EMBL/GenBank/DDBJ databases">
        <title>Draft genome sequences of 48 bacterial type strains from the CCUG.</title>
        <authorList>
            <person name="Tunovic T."/>
            <person name="Pineiro-Iglesias B."/>
            <person name="Unosson C."/>
            <person name="Inganas E."/>
            <person name="Ohlen M."/>
            <person name="Cardew S."/>
            <person name="Jensie-Markopoulos S."/>
            <person name="Salva-Serra F."/>
            <person name="Jaen-Luchoro D."/>
            <person name="Karlsson R."/>
            <person name="Svensson-Stadler L."/>
            <person name="Chun J."/>
            <person name="Moore E."/>
        </authorList>
    </citation>
    <scope>NUCLEOTIDE SEQUENCE [LARGE SCALE GENOMIC DNA]</scope>
    <source>
        <strain evidence="6 8">CCUG 54555</strain>
    </source>
</reference>
<dbReference type="CDD" id="cd07138">
    <property type="entry name" value="ALDH_CddD_SSP0762"/>
    <property type="match status" value="1"/>
</dbReference>
<dbReference type="InterPro" id="IPR016161">
    <property type="entry name" value="Ald_DH/histidinol_DH"/>
</dbReference>
<dbReference type="Gene3D" id="3.40.309.10">
    <property type="entry name" value="Aldehyde Dehydrogenase, Chain A, domain 2"/>
    <property type="match status" value="1"/>
</dbReference>
<evidence type="ECO:0000256" key="1">
    <source>
        <dbReference type="ARBA" id="ARBA00009986"/>
    </source>
</evidence>
<organism evidence="6 8">
    <name type="scientific">Burkholderia latens</name>
    <dbReference type="NCBI Taxonomy" id="488446"/>
    <lineage>
        <taxon>Bacteria</taxon>
        <taxon>Pseudomonadati</taxon>
        <taxon>Pseudomonadota</taxon>
        <taxon>Betaproteobacteria</taxon>
        <taxon>Burkholderiales</taxon>
        <taxon>Burkholderiaceae</taxon>
        <taxon>Burkholderia</taxon>
        <taxon>Burkholderia cepacia complex</taxon>
    </lineage>
</organism>
<evidence type="ECO:0000256" key="3">
    <source>
        <dbReference type="ARBA" id="ARBA00024226"/>
    </source>
</evidence>